<dbReference type="CDD" id="cd02440">
    <property type="entry name" value="AdoMet_MTases"/>
    <property type="match status" value="1"/>
</dbReference>
<evidence type="ECO:0000313" key="2">
    <source>
        <dbReference type="Proteomes" id="UP000085678"/>
    </source>
</evidence>
<dbReference type="AlphaFoldDB" id="A0A1S3HAY7"/>
<dbReference type="Proteomes" id="UP000085678">
    <property type="component" value="Unplaced"/>
</dbReference>
<dbReference type="InParanoid" id="A0A1S3HAY7"/>
<evidence type="ECO:0000313" key="3">
    <source>
        <dbReference type="RefSeq" id="XP_013383202.1"/>
    </source>
</evidence>
<dbReference type="Pfam" id="PF13847">
    <property type="entry name" value="Methyltransf_31"/>
    <property type="match status" value="1"/>
</dbReference>
<dbReference type="KEGG" id="lak:106153710"/>
<keyword evidence="2" id="KW-1185">Reference proteome</keyword>
<dbReference type="PANTHER" id="PTHR43861">
    <property type="entry name" value="TRANS-ACONITATE 2-METHYLTRANSFERASE-RELATED"/>
    <property type="match status" value="1"/>
</dbReference>
<dbReference type="STRING" id="7574.A0A1S3HAY7"/>
<proteinExistence type="predicted"/>
<organism evidence="2 3">
    <name type="scientific">Lingula anatina</name>
    <name type="common">Brachiopod</name>
    <name type="synonym">Lingula unguis</name>
    <dbReference type="NCBI Taxonomy" id="7574"/>
    <lineage>
        <taxon>Eukaryota</taxon>
        <taxon>Metazoa</taxon>
        <taxon>Spiralia</taxon>
        <taxon>Lophotrochozoa</taxon>
        <taxon>Brachiopoda</taxon>
        <taxon>Linguliformea</taxon>
        <taxon>Lingulata</taxon>
        <taxon>Lingulida</taxon>
        <taxon>Linguloidea</taxon>
        <taxon>Lingulidae</taxon>
        <taxon>Lingula</taxon>
    </lineage>
</organism>
<feature type="domain" description="Methyltransferase" evidence="1">
    <location>
        <begin position="68"/>
        <end position="173"/>
    </location>
</feature>
<dbReference type="Gene3D" id="3.40.50.150">
    <property type="entry name" value="Vaccinia Virus protein VP39"/>
    <property type="match status" value="1"/>
</dbReference>
<name>A0A1S3HAY7_LINAN</name>
<dbReference type="FunCoup" id="A0A1S3HAY7">
    <property type="interactions" value="65"/>
</dbReference>
<dbReference type="OrthoDB" id="66144at2759"/>
<accession>A0A1S3HAY7</accession>
<reference evidence="3" key="1">
    <citation type="submission" date="2025-08" db="UniProtKB">
        <authorList>
            <consortium name="RefSeq"/>
        </authorList>
    </citation>
    <scope>IDENTIFICATION</scope>
    <source>
        <tissue evidence="3">Gonads</tissue>
    </source>
</reference>
<evidence type="ECO:0000259" key="1">
    <source>
        <dbReference type="Pfam" id="PF13847"/>
    </source>
</evidence>
<gene>
    <name evidence="3" type="primary">LOC106153710</name>
</gene>
<protein>
    <submittedName>
        <fullName evidence="3">Juvenile hormone acid O-methyltransferase isoform X1</fullName>
    </submittedName>
</protein>
<dbReference type="RefSeq" id="XP_013383202.1">
    <property type="nucleotide sequence ID" value="XM_013527748.1"/>
</dbReference>
<dbReference type="GeneID" id="106153710"/>
<sequence>MYALCGGNQKFVIPVYRYMLLLFRSFKVKLAARMPTEMKWDAQKFSSNFSNRRGLIENALMEYPLNWKSGDCIIDIGSGTGDVTKHLLLNLSPYISEVVGVDCSQDMVQFATENSGDPRISYAVANIAEKSTLKPEWISRFDKLFSFYTMHWIRDQVQTLRNMNSILKVGAEIFLFFTASHYKELQYASTKITLDPEWKEYFMNFDPQILYLNPSWQAENLWWSSSDQAKGYADIVQQCGFDVVKANVHPVCTQYGSEERLKEVLSGWIPHMASVPKEKKASFMNRFFQYLKEAGLQTEWKNLILCVHAIKISEVS</sequence>
<dbReference type="SUPFAM" id="SSF53335">
    <property type="entry name" value="S-adenosyl-L-methionine-dependent methyltransferases"/>
    <property type="match status" value="1"/>
</dbReference>
<dbReference type="PANTHER" id="PTHR43861:SF1">
    <property type="entry name" value="TRANS-ACONITATE 2-METHYLTRANSFERASE"/>
    <property type="match status" value="1"/>
</dbReference>
<dbReference type="InterPro" id="IPR029063">
    <property type="entry name" value="SAM-dependent_MTases_sf"/>
</dbReference>
<dbReference type="InterPro" id="IPR025714">
    <property type="entry name" value="Methyltranfer_dom"/>
</dbReference>